<feature type="chain" id="PRO_5001986264" evidence="1">
    <location>
        <begin position="21"/>
        <end position="267"/>
    </location>
</feature>
<keyword evidence="1" id="KW-0732">Signal</keyword>
<dbReference type="RefSeq" id="WP_152570554.1">
    <property type="nucleotide sequence ID" value="NZ_JQJD01000061.1"/>
</dbReference>
<feature type="signal peptide" evidence="1">
    <location>
        <begin position="1"/>
        <end position="20"/>
    </location>
</feature>
<comment type="caution">
    <text evidence="2">The sequence shown here is derived from an EMBL/GenBank/DDBJ whole genome shotgun (WGS) entry which is preliminary data.</text>
</comment>
<gene>
    <name evidence="2" type="ORF">HQ35_10265</name>
</gene>
<accession>A0A0A2EKS3</accession>
<reference evidence="2 3" key="1">
    <citation type="submission" date="2014-08" db="EMBL/GenBank/DDBJ databases">
        <title>Porphyromonas cangingivalis strain:COT-109_OH1386 Genome sequencing.</title>
        <authorList>
            <person name="Wallis C."/>
            <person name="Deusch O."/>
            <person name="O'Flynn C."/>
            <person name="Davis I."/>
            <person name="Jospin G."/>
            <person name="Darling A.E."/>
            <person name="Coil D.A."/>
            <person name="Alexiev A."/>
            <person name="Horsfall A."/>
            <person name="Kirkwood N."/>
            <person name="Harris S."/>
            <person name="Eisen J.A."/>
        </authorList>
    </citation>
    <scope>NUCLEOTIDE SEQUENCE [LARGE SCALE GENOMIC DNA]</scope>
    <source>
        <strain evidence="3">COT-109 OH1386</strain>
    </source>
</reference>
<sequence>MKRLILILLMLSVFSFSSMGQELSGDIRVIIKPSDDITAPRVWYQSNDSTFVYKPEAGLTLYFTFNKEERGTITREEKGLMTFTPIEKILRDYDLSHVGRYENLQRRFLQILLIDDSKVEDLDVYEVTYCSAERTQPKPAPVYIPINMRVKGASRVPFEKWSLSNTPMRIKAQLTTKDPSQEREAVLYFFNAMPHSTAIIKAEDIGTYRLSHPHDLWKKMGSTRTTNPGTYYYPDVYLIEDRGEPFYYVYRVEDWEILFPPAPPSDR</sequence>
<keyword evidence="3" id="KW-1185">Reference proteome</keyword>
<evidence type="ECO:0000313" key="3">
    <source>
        <dbReference type="Proteomes" id="UP000030125"/>
    </source>
</evidence>
<protein>
    <submittedName>
        <fullName evidence="2">Uncharacterized protein</fullName>
    </submittedName>
</protein>
<dbReference type="Proteomes" id="UP000030125">
    <property type="component" value="Unassembled WGS sequence"/>
</dbReference>
<proteinExistence type="predicted"/>
<dbReference type="STRING" id="36874.HQ34_08255"/>
<dbReference type="AlphaFoldDB" id="A0A0A2EKS3"/>
<name>A0A0A2EKS3_PORCN</name>
<evidence type="ECO:0000313" key="2">
    <source>
        <dbReference type="EMBL" id="KGN78267.1"/>
    </source>
</evidence>
<evidence type="ECO:0000256" key="1">
    <source>
        <dbReference type="SAM" id="SignalP"/>
    </source>
</evidence>
<organism evidence="2 3">
    <name type="scientific">Porphyromonas cangingivalis</name>
    <dbReference type="NCBI Taxonomy" id="36874"/>
    <lineage>
        <taxon>Bacteria</taxon>
        <taxon>Pseudomonadati</taxon>
        <taxon>Bacteroidota</taxon>
        <taxon>Bacteroidia</taxon>
        <taxon>Bacteroidales</taxon>
        <taxon>Porphyromonadaceae</taxon>
        <taxon>Porphyromonas</taxon>
    </lineage>
</organism>
<dbReference type="EMBL" id="JQJD01000061">
    <property type="protein sequence ID" value="KGN78267.1"/>
    <property type="molecule type" value="Genomic_DNA"/>
</dbReference>